<dbReference type="Pfam" id="PF01979">
    <property type="entry name" value="Amidohydro_1"/>
    <property type="match status" value="1"/>
</dbReference>
<dbReference type="EMBL" id="AP027272">
    <property type="protein sequence ID" value="BDX05356.1"/>
    <property type="molecule type" value="Genomic_DNA"/>
</dbReference>
<dbReference type="GO" id="GO:0016810">
    <property type="term" value="F:hydrolase activity, acting on carbon-nitrogen (but not peptide) bonds"/>
    <property type="evidence" value="ECO:0007669"/>
    <property type="project" value="InterPro"/>
</dbReference>
<dbReference type="PANTHER" id="PTHR43135">
    <property type="entry name" value="ALPHA-D-RIBOSE 1-METHYLPHOSPHONATE 5-TRIPHOSPHATE DIPHOSPHATASE"/>
    <property type="match status" value="1"/>
</dbReference>
<dbReference type="InterPro" id="IPR006680">
    <property type="entry name" value="Amidohydro-rel"/>
</dbReference>
<name>A0AA48KNC5_9ALTE</name>
<dbReference type="KEGG" id="pmaw:MACH26_08770"/>
<evidence type="ECO:0000256" key="1">
    <source>
        <dbReference type="SAM" id="SignalP"/>
    </source>
</evidence>
<keyword evidence="1" id="KW-0732">Signal</keyword>
<feature type="domain" description="Amidohydrolase-related" evidence="2">
    <location>
        <begin position="69"/>
        <end position="423"/>
    </location>
</feature>
<dbReference type="InterPro" id="IPR051781">
    <property type="entry name" value="Metallo-dep_Hydrolase"/>
</dbReference>
<organism evidence="3 4">
    <name type="scientific">Planctobacterium marinum</name>
    <dbReference type="NCBI Taxonomy" id="1631968"/>
    <lineage>
        <taxon>Bacteria</taxon>
        <taxon>Pseudomonadati</taxon>
        <taxon>Pseudomonadota</taxon>
        <taxon>Gammaproteobacteria</taxon>
        <taxon>Alteromonadales</taxon>
        <taxon>Alteromonadaceae</taxon>
        <taxon>Planctobacterium</taxon>
    </lineage>
</organism>
<dbReference type="Gene3D" id="3.20.20.140">
    <property type="entry name" value="Metal-dependent hydrolases"/>
    <property type="match status" value="1"/>
</dbReference>
<proteinExistence type="predicted"/>
<dbReference type="RefSeq" id="WP_338291322.1">
    <property type="nucleotide sequence ID" value="NZ_AP027272.1"/>
</dbReference>
<feature type="signal peptide" evidence="1">
    <location>
        <begin position="1"/>
        <end position="18"/>
    </location>
</feature>
<dbReference type="InterPro" id="IPR011059">
    <property type="entry name" value="Metal-dep_hydrolase_composite"/>
</dbReference>
<protein>
    <recommendedName>
        <fullName evidence="2">Amidohydrolase-related domain-containing protein</fullName>
    </recommendedName>
</protein>
<sequence length="449" mass="49826">MLKFFLYGVLLSVFSVQASTTTFKNGFYLNPETKQIEPISFKVQDGFITSLQEVKERPAQQVIDLQGKLVVPGMIDMHTHGWGNASLRNNDDYQYIGLRGTANAMLYAGVHGWLDLFNDEVQILNYRDQHHSRHRQESEVFAAGPCFTASGGHCSQFGTPTRIIDSPADVEKEVSALAIRKPNVLKVVYHTKSDAPTIDKPTLKAFLAKAKQLNIPSAVHVGNWDDVRTAAEFGADAVTHLPWSAMPADIAVLMSENHTAIIPTVGLLAELKLLQKSAHLPDYAARLTKALVVDELTSQFPIEGKNRDYLAWLNKYPEAMTHMANSLLTLHAEGVKIMIGSDAGNEAMYQGVGFHREMAHLQAMGIPANELLLAASNNAYQFLGLNWGLKPGAPAHFSVFDKRLLEDISMSHNVQTIYSYGKEVQRAGLLQFAKPGWWQYSQLFLGFED</sequence>
<evidence type="ECO:0000259" key="2">
    <source>
        <dbReference type="Pfam" id="PF01979"/>
    </source>
</evidence>
<dbReference type="SUPFAM" id="SSF51556">
    <property type="entry name" value="Metallo-dependent hydrolases"/>
    <property type="match status" value="1"/>
</dbReference>
<dbReference type="AlphaFoldDB" id="A0AA48KNC5"/>
<dbReference type="InterPro" id="IPR032466">
    <property type="entry name" value="Metal_Hydrolase"/>
</dbReference>
<dbReference type="Proteomes" id="UP001333710">
    <property type="component" value="Chromosome"/>
</dbReference>
<dbReference type="PANTHER" id="PTHR43135:SF3">
    <property type="entry name" value="ALPHA-D-RIBOSE 1-METHYLPHOSPHONATE 5-TRIPHOSPHATE DIPHOSPHATASE"/>
    <property type="match status" value="1"/>
</dbReference>
<keyword evidence="4" id="KW-1185">Reference proteome</keyword>
<gene>
    <name evidence="3" type="ORF">MACH26_08770</name>
</gene>
<dbReference type="Gene3D" id="2.30.40.10">
    <property type="entry name" value="Urease, subunit C, domain 1"/>
    <property type="match status" value="1"/>
</dbReference>
<reference evidence="3" key="1">
    <citation type="submission" date="2023-01" db="EMBL/GenBank/DDBJ databases">
        <title>Complete genome sequence of Planctobacterium marinum strain Dej080120_11.</title>
        <authorList>
            <person name="Ueki S."/>
            <person name="Maruyama F."/>
        </authorList>
    </citation>
    <scope>NUCLEOTIDE SEQUENCE</scope>
    <source>
        <strain evidence="3">Dej080120_11</strain>
    </source>
</reference>
<dbReference type="SUPFAM" id="SSF51338">
    <property type="entry name" value="Composite domain of metallo-dependent hydrolases"/>
    <property type="match status" value="1"/>
</dbReference>
<feature type="chain" id="PRO_5041277621" description="Amidohydrolase-related domain-containing protein" evidence="1">
    <location>
        <begin position="19"/>
        <end position="449"/>
    </location>
</feature>
<evidence type="ECO:0000313" key="3">
    <source>
        <dbReference type="EMBL" id="BDX05356.1"/>
    </source>
</evidence>
<evidence type="ECO:0000313" key="4">
    <source>
        <dbReference type="Proteomes" id="UP001333710"/>
    </source>
</evidence>
<accession>A0AA48KNC5</accession>